<protein>
    <submittedName>
        <fullName evidence="3 4">Uncharacterized protein si:dkey-154b15.1</fullName>
    </submittedName>
</protein>
<reference evidence="3 4" key="1">
    <citation type="submission" date="2025-04" db="UniProtKB">
        <authorList>
            <consortium name="RefSeq"/>
        </authorList>
    </citation>
    <scope>IDENTIFICATION</scope>
    <source>
        <tissue evidence="3 4">Muscle</tissue>
    </source>
</reference>
<dbReference type="Gene3D" id="3.30.70.330">
    <property type="match status" value="1"/>
</dbReference>
<dbReference type="KEGG" id="ccar:109098867"/>
<evidence type="ECO:0000259" key="2">
    <source>
        <dbReference type="Pfam" id="PF07292"/>
    </source>
</evidence>
<accession>A0A9Q9Z5Y8</accession>
<sequence>MDTKEMVIEVNGLPDNYSNNEMIDKLTMHFLRPSNKGGEVLIVIYPTSNKGQAYVVFEKEEVPGVLEHNHVLELDSQFYPLDVKKMHQPKLDMPAEAFLNVKMFSSQREIRNILHGHGFQVSETSLGQLHLQGTFLNLKRIHPKLMHLLAQEIHPQRRTHSLYSNGYSSESVMRAGSSDYESRSHSTSRHSHTNGHSMYAAGRNPSSGINSRSPDKQALMQAASPLDVSSNTESSFSSPTRSYENSSTSIQKRNLSSPKRKTEDSFHVDPDVFKYVMYFKESFIEKIESDYHTKINHEDDSGFVKVKVLGGACEEAAKKMSKFMQEISSSLRTHEIDLKKLDSSQQRHIFQNAYSFQKIYSVLIRQESDIFKVVGSSKDSYEAKEKLLGREVENAPPGHFPKNILRRSRSLPRSKTRAREENIDLGQSPDAVDTTPVSSSSASHSRKDSQLQQEVQQERGRKPTKSSTPRGRAHSASRLQHKDQSRVNQEASSSDQQYLTPSNEVQTSKQKLPKIRSPLFSGSVDKFIKNTLKPRFKK</sequence>
<dbReference type="InterPro" id="IPR009909">
    <property type="entry name" value="Nmi/IFP35_dom"/>
</dbReference>
<dbReference type="PANTHER" id="PTHR15225">
    <property type="entry name" value="INTERFERON-INDUCED PROTEIN 35/NMI N-MYC/STAT INTERACTING PROTEIN"/>
    <property type="match status" value="1"/>
</dbReference>
<feature type="region of interest" description="Disordered" evidence="1">
    <location>
        <begin position="392"/>
        <end position="517"/>
    </location>
</feature>
<name>A0A9Q9Z5Y8_CYPCA</name>
<feature type="compositionally biased region" description="Polar residues" evidence="1">
    <location>
        <begin position="486"/>
        <end position="510"/>
    </location>
</feature>
<proteinExistence type="predicted"/>
<dbReference type="InterPro" id="IPR012677">
    <property type="entry name" value="Nucleotide-bd_a/b_plait_sf"/>
</dbReference>
<evidence type="ECO:0000313" key="4">
    <source>
        <dbReference type="RefSeq" id="XP_042632641.1"/>
    </source>
</evidence>
<dbReference type="RefSeq" id="XP_042632640.1">
    <property type="nucleotide sequence ID" value="XM_042776706.1"/>
</dbReference>
<dbReference type="PANTHER" id="PTHR15225:SF8">
    <property type="entry name" value="RNA-BINDING PROTEIN 43"/>
    <property type="match status" value="1"/>
</dbReference>
<dbReference type="Pfam" id="PF07292">
    <property type="entry name" value="NID"/>
    <property type="match status" value="1"/>
</dbReference>
<evidence type="ECO:0000313" key="3">
    <source>
        <dbReference type="RefSeq" id="XP_042632640.1"/>
    </source>
</evidence>
<dbReference type="RefSeq" id="XP_042632641.1">
    <property type="nucleotide sequence ID" value="XM_042776707.1"/>
</dbReference>
<feature type="domain" description="NID" evidence="2">
    <location>
        <begin position="5"/>
        <end position="40"/>
    </location>
</feature>
<dbReference type="AlphaFoldDB" id="A0A9Q9Z5Y8"/>
<feature type="region of interest" description="Disordered" evidence="1">
    <location>
        <begin position="174"/>
        <end position="264"/>
    </location>
</feature>
<gene>
    <name evidence="3 4" type="primary">si:dkey-154b15.1</name>
</gene>
<evidence type="ECO:0000256" key="1">
    <source>
        <dbReference type="SAM" id="MobiDB-lite"/>
    </source>
</evidence>
<dbReference type="GeneID" id="109098867"/>
<organism evidence="4">
    <name type="scientific">Cyprinus carpio</name>
    <name type="common">Common carp</name>
    <dbReference type="NCBI Taxonomy" id="7962"/>
    <lineage>
        <taxon>Eukaryota</taxon>
        <taxon>Metazoa</taxon>
        <taxon>Chordata</taxon>
        <taxon>Craniata</taxon>
        <taxon>Vertebrata</taxon>
        <taxon>Euteleostomi</taxon>
        <taxon>Actinopterygii</taxon>
        <taxon>Neopterygii</taxon>
        <taxon>Teleostei</taxon>
        <taxon>Ostariophysi</taxon>
        <taxon>Cypriniformes</taxon>
        <taxon>Cyprinidae</taxon>
        <taxon>Cyprininae</taxon>
        <taxon>Cyprinus</taxon>
    </lineage>
</organism>
<feature type="compositionally biased region" description="Polar residues" evidence="1">
    <location>
        <begin position="243"/>
        <end position="257"/>
    </location>
</feature>
<feature type="compositionally biased region" description="Basic residues" evidence="1">
    <location>
        <begin position="404"/>
        <end position="416"/>
    </location>
</feature>
<feature type="compositionally biased region" description="Low complexity" evidence="1">
    <location>
        <begin position="229"/>
        <end position="242"/>
    </location>
</feature>
<dbReference type="Proteomes" id="UP001155660">
    <property type="component" value="Chromosome A19"/>
</dbReference>
<dbReference type="OrthoDB" id="9948435at2759"/>